<dbReference type="InterPro" id="IPR023213">
    <property type="entry name" value="CAT-like_dom_sf"/>
</dbReference>
<reference evidence="1 2" key="1">
    <citation type="submission" date="2023-03" db="EMBL/GenBank/DDBJ databases">
        <title>Paludisphaera mucosa sp. nov. a novel planctomycete from northern fen.</title>
        <authorList>
            <person name="Ivanova A."/>
        </authorList>
    </citation>
    <scope>NUCLEOTIDE SEQUENCE [LARGE SCALE GENOMIC DNA]</scope>
    <source>
        <strain evidence="1 2">Pla2</strain>
    </source>
</reference>
<dbReference type="SUPFAM" id="SSF52777">
    <property type="entry name" value="CoA-dependent acyltransferases"/>
    <property type="match status" value="1"/>
</dbReference>
<comment type="caution">
    <text evidence="1">The sequence shown here is derived from an EMBL/GenBank/DDBJ whole genome shotgun (WGS) entry which is preliminary data.</text>
</comment>
<dbReference type="RefSeq" id="WP_277861382.1">
    <property type="nucleotide sequence ID" value="NZ_JARRAG010000002.1"/>
</dbReference>
<evidence type="ECO:0000313" key="2">
    <source>
        <dbReference type="Proteomes" id="UP001216907"/>
    </source>
</evidence>
<dbReference type="EMBL" id="JARRAG010000002">
    <property type="protein sequence ID" value="MDG3005033.1"/>
    <property type="molecule type" value="Genomic_DNA"/>
</dbReference>
<protein>
    <recommendedName>
        <fullName evidence="3">Branched-chain alpha-keto acid dehydrogenase subunit E2</fullName>
    </recommendedName>
</protein>
<dbReference type="Gene3D" id="3.30.559.10">
    <property type="entry name" value="Chloramphenicol acetyltransferase-like domain"/>
    <property type="match status" value="1"/>
</dbReference>
<evidence type="ECO:0008006" key="3">
    <source>
        <dbReference type="Google" id="ProtNLM"/>
    </source>
</evidence>
<name>A0ABT6FBQ8_9BACT</name>
<accession>A0ABT6FBQ8</accession>
<sequence length="287" mass="32186">MHEPKGRYLSPTGPRGFIGDLVHFAHKIPSAPVSRAFDVSALAGPRTRHPLRPSWSCLFMKAYALVGAEHSPLRRSYLEFPWPRIYEHPWMNCALAIERQYLGEDGVFVGLFRAPERQTLAQLQEALLQYKNLPLEEVGFFRQALRFSRVPRPVRRFLWWSTLNISGFKRCKRFGTFGLSTYGALGAEQIHPISPLTTTLTFGPIDPVQGRVMVKLIYDHRVLDGAFVARRLRDIEEALNGPILRELLDGEVAPVPAPAPAATAAVAVDSLWRPHLPAAPARAPRAD</sequence>
<gene>
    <name evidence="1" type="ORF">PZE19_14695</name>
</gene>
<organism evidence="1 2">
    <name type="scientific">Paludisphaera mucosa</name>
    <dbReference type="NCBI Taxonomy" id="3030827"/>
    <lineage>
        <taxon>Bacteria</taxon>
        <taxon>Pseudomonadati</taxon>
        <taxon>Planctomycetota</taxon>
        <taxon>Planctomycetia</taxon>
        <taxon>Isosphaerales</taxon>
        <taxon>Isosphaeraceae</taxon>
        <taxon>Paludisphaera</taxon>
    </lineage>
</organism>
<proteinExistence type="predicted"/>
<evidence type="ECO:0000313" key="1">
    <source>
        <dbReference type="EMBL" id="MDG3005033.1"/>
    </source>
</evidence>
<dbReference type="Proteomes" id="UP001216907">
    <property type="component" value="Unassembled WGS sequence"/>
</dbReference>
<keyword evidence="2" id="KW-1185">Reference proteome</keyword>